<sequence>MQLKTSENLDATLQSEKVVATRQSEKVGRKFMLEAEMINALQEDEELCMNGVCALYRQQFFSSQPTTKRSKLSNTVKPDDLISARGLAEYLIDGDNEMRLRKSVSEVKNERAEVISQCRRLSVTYSEKLFEIYCSAKDPFFTRT</sequence>
<organism evidence="1 2">
    <name type="scientific">Erythranthe guttata</name>
    <name type="common">Yellow monkey flower</name>
    <name type="synonym">Mimulus guttatus</name>
    <dbReference type="NCBI Taxonomy" id="4155"/>
    <lineage>
        <taxon>Eukaryota</taxon>
        <taxon>Viridiplantae</taxon>
        <taxon>Streptophyta</taxon>
        <taxon>Embryophyta</taxon>
        <taxon>Tracheophyta</taxon>
        <taxon>Spermatophyta</taxon>
        <taxon>Magnoliopsida</taxon>
        <taxon>eudicotyledons</taxon>
        <taxon>Gunneridae</taxon>
        <taxon>Pentapetalae</taxon>
        <taxon>asterids</taxon>
        <taxon>lamiids</taxon>
        <taxon>Lamiales</taxon>
        <taxon>Phrymaceae</taxon>
        <taxon>Erythranthe</taxon>
    </lineage>
</organism>
<dbReference type="AlphaFoldDB" id="A0A022RIN7"/>
<protein>
    <submittedName>
        <fullName evidence="1">Uncharacterized protein</fullName>
    </submittedName>
</protein>
<dbReference type="eggNOG" id="ENOG502ST18">
    <property type="taxonomic scope" value="Eukaryota"/>
</dbReference>
<reference evidence="1" key="1">
    <citation type="journal article" date="2013" name="Proc. Natl. Acad. Sci. U.S.A.">
        <title>Fine-scale variation in meiotic recombination in Mimulus inferred from population shotgun sequencing.</title>
        <authorList>
            <person name="Hellsten U."/>
            <person name="Wright K.M."/>
            <person name="Jenkins J."/>
            <person name="Shu S."/>
            <person name="Yuan Y."/>
            <person name="Wessler S.R."/>
            <person name="Schmutz J."/>
            <person name="Willis J.H."/>
            <person name="Rokhsar D.S."/>
        </authorList>
    </citation>
    <scope>NUCLEOTIDE SEQUENCE [LARGE SCALE GENOMIC DNA]</scope>
</reference>
<proteinExistence type="predicted"/>
<dbReference type="STRING" id="4155.A0A022RIN7"/>
<dbReference type="PANTHER" id="PTHR34380:SF1">
    <property type="entry name" value="OS01G0221300 PROTEIN"/>
    <property type="match status" value="1"/>
</dbReference>
<dbReference type="EMBL" id="KI630433">
    <property type="protein sequence ID" value="EYU40036.1"/>
    <property type="molecule type" value="Genomic_DNA"/>
</dbReference>
<gene>
    <name evidence="1" type="ORF">MIMGU_mgv1a015834mg</name>
</gene>
<evidence type="ECO:0000313" key="1">
    <source>
        <dbReference type="EMBL" id="EYU40036.1"/>
    </source>
</evidence>
<name>A0A022RIN7_ERYGU</name>
<evidence type="ECO:0000313" key="2">
    <source>
        <dbReference type="Proteomes" id="UP000030748"/>
    </source>
</evidence>
<dbReference type="PANTHER" id="PTHR34380">
    <property type="entry name" value="BNAA03G12380D PROTEIN"/>
    <property type="match status" value="1"/>
</dbReference>
<accession>A0A022RIN7</accession>
<keyword evidence="2" id="KW-1185">Reference proteome</keyword>
<dbReference type="Proteomes" id="UP000030748">
    <property type="component" value="Unassembled WGS sequence"/>
</dbReference>